<dbReference type="AlphaFoldDB" id="A0A1N7LGM8"/>
<dbReference type="InterPro" id="IPR011990">
    <property type="entry name" value="TPR-like_helical_dom_sf"/>
</dbReference>
<dbReference type="Gene3D" id="1.25.40.10">
    <property type="entry name" value="Tetratricopeptide repeat domain"/>
    <property type="match status" value="1"/>
</dbReference>
<reference evidence="3" key="1">
    <citation type="submission" date="2017-01" db="EMBL/GenBank/DDBJ databases">
        <authorList>
            <person name="Varghese N."/>
            <person name="Submissions S."/>
        </authorList>
    </citation>
    <scope>NUCLEOTIDE SEQUENCE [LARGE SCALE GENOMIC DNA]</scope>
    <source>
        <strain evidence="3">DSM 18714</strain>
    </source>
</reference>
<name>A0A1N7LGM8_9RHOB</name>
<protein>
    <recommendedName>
        <fullName evidence="4">Tetratricopeptide repeat-containing protein</fullName>
    </recommendedName>
</protein>
<keyword evidence="1" id="KW-0732">Signal</keyword>
<sequence length="495" mass="51796">MARAGACRGGAALRRAVLALALALGTVPLAAGAETAAPVPDRTPDTVDTPLPVLRIAGLRAFQAGDLDLALRIAEALVAAAPGDSFGHFLAAQIAAQRGDAGPALRAAARAHDTARTPVQRHQSAELAAAAALKLGRTGRAARWAETAAAAAPDPARAARDRAIAARLRAASPWRGQLSFGFTPSSNVNGGARDRFNVIDGVPVVGILSGDAQALSGVIGALDASARYRLGASARARTDLRGRLSIREVRLSDSARAQAPGARGSDFASASAEIGLSHLRSLDAQTAVTLDLGMGRAWEAAPLPGPVLRYDPRQPSYDFVTASAGLRRKLGGGLADLSAGLERRIDAQNALDDAHIRRLALGWTGDLRLGGVPRGQLGLSWSVETTDTDRPGFDHVSRRLMARLVPVLPAGLPLGLALSAGTEALDYRRYNVGFIPVPGGRHDTMIFADAEIWSDRLDMAGFSPRLRLRSLSVSSNVSRFERSELSLGLGLRHSF</sequence>
<dbReference type="SUPFAM" id="SSF48452">
    <property type="entry name" value="TPR-like"/>
    <property type="match status" value="1"/>
</dbReference>
<dbReference type="EMBL" id="FTOM01000003">
    <property type="protein sequence ID" value="SIS72936.1"/>
    <property type="molecule type" value="Genomic_DNA"/>
</dbReference>
<keyword evidence="3" id="KW-1185">Reference proteome</keyword>
<evidence type="ECO:0000313" key="3">
    <source>
        <dbReference type="Proteomes" id="UP000186098"/>
    </source>
</evidence>
<proteinExistence type="predicted"/>
<feature type="chain" id="PRO_5012410671" description="Tetratricopeptide repeat-containing protein" evidence="1">
    <location>
        <begin position="34"/>
        <end position="495"/>
    </location>
</feature>
<evidence type="ECO:0000313" key="2">
    <source>
        <dbReference type="EMBL" id="SIS72936.1"/>
    </source>
</evidence>
<dbReference type="Proteomes" id="UP000186098">
    <property type="component" value="Unassembled WGS sequence"/>
</dbReference>
<evidence type="ECO:0008006" key="4">
    <source>
        <dbReference type="Google" id="ProtNLM"/>
    </source>
</evidence>
<feature type="signal peptide" evidence="1">
    <location>
        <begin position="1"/>
        <end position="33"/>
    </location>
</feature>
<organism evidence="2 3">
    <name type="scientific">Phaeovulum vinaykumarii</name>
    <dbReference type="NCBI Taxonomy" id="407234"/>
    <lineage>
        <taxon>Bacteria</taxon>
        <taxon>Pseudomonadati</taxon>
        <taxon>Pseudomonadota</taxon>
        <taxon>Alphaproteobacteria</taxon>
        <taxon>Rhodobacterales</taxon>
        <taxon>Paracoccaceae</taxon>
        <taxon>Phaeovulum</taxon>
    </lineage>
</organism>
<accession>A0A1N7LGM8</accession>
<evidence type="ECO:0000256" key="1">
    <source>
        <dbReference type="SAM" id="SignalP"/>
    </source>
</evidence>
<dbReference type="STRING" id="407234.SAMN05421795_10321"/>
<gene>
    <name evidence="2" type="ORF">SAMN05421795_10321</name>
</gene>